<accession>A0ABS0DI46</accession>
<organism evidence="1 2">
    <name type="scientific">Nocardia higoensis</name>
    <dbReference type="NCBI Taxonomy" id="228599"/>
    <lineage>
        <taxon>Bacteria</taxon>
        <taxon>Bacillati</taxon>
        <taxon>Actinomycetota</taxon>
        <taxon>Actinomycetes</taxon>
        <taxon>Mycobacteriales</taxon>
        <taxon>Nocardiaceae</taxon>
        <taxon>Nocardia</taxon>
    </lineage>
</organism>
<dbReference type="RefSeq" id="WP_195004974.1">
    <property type="nucleotide sequence ID" value="NZ_JADLQN010000010.1"/>
</dbReference>
<evidence type="ECO:0000313" key="2">
    <source>
        <dbReference type="Proteomes" id="UP000707731"/>
    </source>
</evidence>
<dbReference type="Proteomes" id="UP000707731">
    <property type="component" value="Unassembled WGS sequence"/>
</dbReference>
<name>A0ABS0DI46_9NOCA</name>
<keyword evidence="2" id="KW-1185">Reference proteome</keyword>
<proteinExistence type="predicted"/>
<dbReference type="EMBL" id="JADLQN010000010">
    <property type="protein sequence ID" value="MBF6358135.1"/>
    <property type="molecule type" value="Genomic_DNA"/>
</dbReference>
<comment type="caution">
    <text evidence="1">The sequence shown here is derived from an EMBL/GenBank/DDBJ whole genome shotgun (WGS) entry which is preliminary data.</text>
</comment>
<reference evidence="1 2" key="1">
    <citation type="submission" date="2020-10" db="EMBL/GenBank/DDBJ databases">
        <title>Identification of Nocardia species via Next-generation sequencing and recognition of intraspecies genetic diversity.</title>
        <authorList>
            <person name="Li P."/>
            <person name="Li P."/>
            <person name="Lu B."/>
        </authorList>
    </citation>
    <scope>NUCLEOTIDE SEQUENCE [LARGE SCALE GENOMIC DNA]</scope>
    <source>
        <strain evidence="1 2">BJ06-0143</strain>
    </source>
</reference>
<protein>
    <submittedName>
        <fullName evidence="1">Uncharacterized protein</fullName>
    </submittedName>
</protein>
<gene>
    <name evidence="1" type="ORF">IU449_26930</name>
</gene>
<evidence type="ECO:0000313" key="1">
    <source>
        <dbReference type="EMBL" id="MBF6358135.1"/>
    </source>
</evidence>
<sequence>MTELPPEKPQESGRAEYRAFAAALRERPGEWAKWPVPIKDTTARGYASQIRGGMIAAFRGGQFDAVFRDGQLFVCYTGGQS</sequence>